<dbReference type="GO" id="GO:0015074">
    <property type="term" value="P:DNA integration"/>
    <property type="evidence" value="ECO:0007669"/>
    <property type="project" value="InterPro"/>
</dbReference>
<dbReference type="EMBL" id="CYZN01000001">
    <property type="protein sequence ID" value="CUN44285.1"/>
    <property type="molecule type" value="Genomic_DNA"/>
</dbReference>
<keyword evidence="3" id="KW-0233">DNA recombination</keyword>
<dbReference type="AlphaFoldDB" id="A0A173X149"/>
<dbReference type="GO" id="GO:0003677">
    <property type="term" value="F:DNA binding"/>
    <property type="evidence" value="ECO:0007669"/>
    <property type="project" value="UniProtKB-KW"/>
</dbReference>
<dbReference type="Pfam" id="PF00589">
    <property type="entry name" value="Phage_integrase"/>
    <property type="match status" value="1"/>
</dbReference>
<name>A0A173X149_9FIRM</name>
<evidence type="ECO:0000313" key="5">
    <source>
        <dbReference type="EMBL" id="CUN44285.1"/>
    </source>
</evidence>
<dbReference type="PANTHER" id="PTHR30349:SF41">
    <property type="entry name" value="INTEGRASE_RECOMBINASE PROTEIN MJ0367-RELATED"/>
    <property type="match status" value="1"/>
</dbReference>
<dbReference type="SUPFAM" id="SSF56349">
    <property type="entry name" value="DNA breaking-rejoining enzymes"/>
    <property type="match status" value="1"/>
</dbReference>
<dbReference type="Proteomes" id="UP000095431">
    <property type="component" value="Unassembled WGS sequence"/>
</dbReference>
<dbReference type="CDD" id="cd01189">
    <property type="entry name" value="INT_ICEBs1_C_like"/>
    <property type="match status" value="1"/>
</dbReference>
<dbReference type="RefSeq" id="WP_081016970.1">
    <property type="nucleotide sequence ID" value="NZ_CYZN01000001.1"/>
</dbReference>
<dbReference type="InterPro" id="IPR011010">
    <property type="entry name" value="DNA_brk_join_enz"/>
</dbReference>
<proteinExistence type="inferred from homology"/>
<dbReference type="eggNOG" id="COG0582">
    <property type="taxonomic scope" value="Bacteria"/>
</dbReference>
<dbReference type="Gene3D" id="1.10.443.10">
    <property type="entry name" value="Intergrase catalytic core"/>
    <property type="match status" value="1"/>
</dbReference>
<dbReference type="InterPro" id="IPR002104">
    <property type="entry name" value="Integrase_catalytic"/>
</dbReference>
<evidence type="ECO:0000256" key="3">
    <source>
        <dbReference type="ARBA" id="ARBA00023172"/>
    </source>
</evidence>
<evidence type="ECO:0000256" key="2">
    <source>
        <dbReference type="ARBA" id="ARBA00023125"/>
    </source>
</evidence>
<evidence type="ECO:0000256" key="1">
    <source>
        <dbReference type="ARBA" id="ARBA00008857"/>
    </source>
</evidence>
<reference evidence="5 6" key="1">
    <citation type="submission" date="2015-09" db="EMBL/GenBank/DDBJ databases">
        <authorList>
            <consortium name="Pathogen Informatics"/>
        </authorList>
    </citation>
    <scope>NUCLEOTIDE SEQUENCE [LARGE SCALE GENOMIC DNA]</scope>
    <source>
        <strain evidence="5 6">2789STDY5834863</strain>
    </source>
</reference>
<evidence type="ECO:0000259" key="4">
    <source>
        <dbReference type="PROSITE" id="PS51898"/>
    </source>
</evidence>
<sequence>MFSISTMVQQDNFLTYIKNSKYAYYYPLFVFMLETALRVGEVCGLTWDDVDLEHGFVNITHQLQYNNVGKDACQYQILTPKSKSGVRNVPLSNAARDALMEQMKNQIEMDKKTEIEIDGYKDFVFSNRQNKPFITQTIGRILNRIVDDYNSDIKKFGGTIEPLPHIHPHLLRHTSCSRMAEAGVDPRTLQDIMGHASMKMTMELYNHVTNERLTNEIQKLNNRRIS</sequence>
<evidence type="ECO:0000313" key="6">
    <source>
        <dbReference type="Proteomes" id="UP000095431"/>
    </source>
</evidence>
<dbReference type="GO" id="GO:0006310">
    <property type="term" value="P:DNA recombination"/>
    <property type="evidence" value="ECO:0007669"/>
    <property type="project" value="UniProtKB-KW"/>
</dbReference>
<feature type="domain" description="Tyr recombinase" evidence="4">
    <location>
        <begin position="1"/>
        <end position="218"/>
    </location>
</feature>
<dbReference type="PROSITE" id="PS51898">
    <property type="entry name" value="TYR_RECOMBINASE"/>
    <property type="match status" value="1"/>
</dbReference>
<protein>
    <submittedName>
        <fullName evidence="5">Integrase</fullName>
    </submittedName>
</protein>
<keyword evidence="2" id="KW-0238">DNA-binding</keyword>
<accession>A0A173X149</accession>
<dbReference type="PANTHER" id="PTHR30349">
    <property type="entry name" value="PHAGE INTEGRASE-RELATED"/>
    <property type="match status" value="1"/>
</dbReference>
<dbReference type="InterPro" id="IPR013762">
    <property type="entry name" value="Integrase-like_cat_sf"/>
</dbReference>
<dbReference type="InterPro" id="IPR050090">
    <property type="entry name" value="Tyrosine_recombinase_XerCD"/>
</dbReference>
<comment type="similarity">
    <text evidence="1">Belongs to the 'phage' integrase family.</text>
</comment>
<gene>
    <name evidence="5" type="primary">Int-Tn_1</name>
    <name evidence="5" type="ORF">ERS852478_00120</name>
</gene>
<organism evidence="5 6">
    <name type="scientific">Blautia wexlerae</name>
    <dbReference type="NCBI Taxonomy" id="418240"/>
    <lineage>
        <taxon>Bacteria</taxon>
        <taxon>Bacillati</taxon>
        <taxon>Bacillota</taxon>
        <taxon>Clostridia</taxon>
        <taxon>Lachnospirales</taxon>
        <taxon>Lachnospiraceae</taxon>
        <taxon>Blautia</taxon>
    </lineage>
</organism>